<feature type="domain" description="Topo IIA-type catalytic" evidence="8">
    <location>
        <begin position="43"/>
        <end position="450"/>
    </location>
</feature>
<keyword evidence="3 6" id="KW-0799">Topoisomerase</keyword>
<proteinExistence type="inferred from homology"/>
<dbReference type="EMBL" id="JMIH01000016">
    <property type="protein sequence ID" value="KEO74044.1"/>
    <property type="molecule type" value="Genomic_DNA"/>
</dbReference>
<comment type="catalytic activity">
    <reaction evidence="1 6">
        <text>ATP-dependent breakage, passage and rejoining of double-stranded DNA.</text>
        <dbReference type="EC" id="5.6.2.2"/>
    </reaction>
</comment>
<accession>A0A074KYL9</accession>
<evidence type="ECO:0000256" key="5">
    <source>
        <dbReference type="ARBA" id="ARBA00023235"/>
    </source>
</evidence>
<reference evidence="9 10" key="1">
    <citation type="submission" date="2014-04" db="EMBL/GenBank/DDBJ databases">
        <title>Characterization and application of a salt tolerant electro-active bacterium.</title>
        <authorList>
            <person name="Yang L."/>
            <person name="Wei S."/>
            <person name="Tay Q.X.M."/>
        </authorList>
    </citation>
    <scope>NUCLEOTIDE SEQUENCE [LARGE SCALE GENOMIC DNA]</scope>
    <source>
        <strain evidence="9 10">LY1</strain>
    </source>
</reference>
<dbReference type="PANTHER" id="PTHR43493">
    <property type="entry name" value="DNA GYRASE/TOPOISOMERASE SUBUNIT A"/>
    <property type="match status" value="1"/>
</dbReference>
<dbReference type="PROSITE" id="PS52040">
    <property type="entry name" value="TOPO_IIA"/>
    <property type="match status" value="1"/>
</dbReference>
<feature type="active site" description="O-(5'-phospho-DNA)-tyrosine intermediate" evidence="6">
    <location>
        <position position="124"/>
    </location>
</feature>
<dbReference type="PANTHER" id="PTHR43493:SF5">
    <property type="entry name" value="DNA GYRASE SUBUNIT A, CHLOROPLASTIC_MITOCHONDRIAL"/>
    <property type="match status" value="1"/>
</dbReference>
<evidence type="ECO:0000256" key="4">
    <source>
        <dbReference type="ARBA" id="ARBA00023125"/>
    </source>
</evidence>
<name>A0A074KYL9_9BACT</name>
<dbReference type="InterPro" id="IPR013760">
    <property type="entry name" value="Topo_IIA-like_dom_sf"/>
</dbReference>
<evidence type="ECO:0000256" key="1">
    <source>
        <dbReference type="ARBA" id="ARBA00000185"/>
    </source>
</evidence>
<dbReference type="InterPro" id="IPR002205">
    <property type="entry name" value="Topo_IIA_dom_A"/>
</dbReference>
<feature type="region of interest" description="Disordered" evidence="7">
    <location>
        <begin position="849"/>
        <end position="868"/>
    </location>
</feature>
<dbReference type="SMART" id="SM00434">
    <property type="entry name" value="TOP4c"/>
    <property type="match status" value="1"/>
</dbReference>
<dbReference type="InterPro" id="IPR050220">
    <property type="entry name" value="Type_II_DNA_Topoisomerases"/>
</dbReference>
<gene>
    <name evidence="9" type="ORF">EL17_07815</name>
</gene>
<comment type="similarity">
    <text evidence="2">Belongs to the type II topoisomerase GyrA/ParC subunit family.</text>
</comment>
<dbReference type="AlphaFoldDB" id="A0A074KYL9"/>
<dbReference type="eggNOG" id="COG0188">
    <property type="taxonomic scope" value="Bacteria"/>
</dbReference>
<evidence type="ECO:0000259" key="8">
    <source>
        <dbReference type="PROSITE" id="PS52040"/>
    </source>
</evidence>
<dbReference type="OrthoDB" id="9806486at2"/>
<dbReference type="InterPro" id="IPR013757">
    <property type="entry name" value="Topo_IIA_A_a_sf"/>
</dbReference>
<evidence type="ECO:0000256" key="2">
    <source>
        <dbReference type="ARBA" id="ARBA00008263"/>
    </source>
</evidence>
<evidence type="ECO:0000313" key="9">
    <source>
        <dbReference type="EMBL" id="KEO74044.1"/>
    </source>
</evidence>
<dbReference type="Gene3D" id="1.10.268.10">
    <property type="entry name" value="Topoisomerase, domain 3"/>
    <property type="match status" value="1"/>
</dbReference>
<protein>
    <submittedName>
        <fullName evidence="9">DNA topoisomerase IV subunit A</fullName>
    </submittedName>
</protein>
<evidence type="ECO:0000313" key="10">
    <source>
        <dbReference type="Proteomes" id="UP000027821"/>
    </source>
</evidence>
<dbReference type="GO" id="GO:0006265">
    <property type="term" value="P:DNA topological change"/>
    <property type="evidence" value="ECO:0007669"/>
    <property type="project" value="UniProtKB-UniRule"/>
</dbReference>
<keyword evidence="4 6" id="KW-0238">DNA-binding</keyword>
<feature type="compositionally biased region" description="Acidic residues" evidence="7">
    <location>
        <begin position="855"/>
        <end position="868"/>
    </location>
</feature>
<dbReference type="NCBIfam" id="NF007209">
    <property type="entry name" value="PRK09631.1"/>
    <property type="match status" value="1"/>
</dbReference>
<keyword evidence="5 6" id="KW-0413">Isomerase</keyword>
<dbReference type="GO" id="GO:0003677">
    <property type="term" value="F:DNA binding"/>
    <property type="evidence" value="ECO:0007669"/>
    <property type="project" value="UniProtKB-UniRule"/>
</dbReference>
<dbReference type="NCBIfam" id="NF009397">
    <property type="entry name" value="PRK12758.1"/>
    <property type="match status" value="1"/>
</dbReference>
<dbReference type="Proteomes" id="UP000027821">
    <property type="component" value="Unassembled WGS sequence"/>
</dbReference>
<dbReference type="RefSeq" id="WP_035072789.1">
    <property type="nucleotide sequence ID" value="NZ_JMIH01000016.1"/>
</dbReference>
<dbReference type="SUPFAM" id="SSF56719">
    <property type="entry name" value="Type II DNA topoisomerase"/>
    <property type="match status" value="1"/>
</dbReference>
<dbReference type="GO" id="GO:0005524">
    <property type="term" value="F:ATP binding"/>
    <property type="evidence" value="ECO:0007669"/>
    <property type="project" value="InterPro"/>
</dbReference>
<dbReference type="Pfam" id="PF00521">
    <property type="entry name" value="DNA_topoisoIV"/>
    <property type="match status" value="1"/>
</dbReference>
<evidence type="ECO:0000256" key="7">
    <source>
        <dbReference type="SAM" id="MobiDB-lite"/>
    </source>
</evidence>
<dbReference type="GO" id="GO:0009330">
    <property type="term" value="C:DNA topoisomerase type II (double strand cut, ATP-hydrolyzing) complex"/>
    <property type="evidence" value="ECO:0007669"/>
    <property type="project" value="TreeGrafter"/>
</dbReference>
<organism evidence="9 10">
    <name type="scientific">Anditalea andensis</name>
    <dbReference type="NCBI Taxonomy" id="1048983"/>
    <lineage>
        <taxon>Bacteria</taxon>
        <taxon>Pseudomonadati</taxon>
        <taxon>Bacteroidota</taxon>
        <taxon>Cytophagia</taxon>
        <taxon>Cytophagales</taxon>
        <taxon>Cytophagaceae</taxon>
        <taxon>Anditalea</taxon>
    </lineage>
</organism>
<dbReference type="Gene3D" id="3.90.199.10">
    <property type="entry name" value="Topoisomerase II, domain 5"/>
    <property type="match status" value="1"/>
</dbReference>
<evidence type="ECO:0000256" key="6">
    <source>
        <dbReference type="PROSITE-ProRule" id="PRU01384"/>
    </source>
</evidence>
<evidence type="ECO:0000256" key="3">
    <source>
        <dbReference type="ARBA" id="ARBA00023029"/>
    </source>
</evidence>
<dbReference type="GO" id="GO:0005737">
    <property type="term" value="C:cytoplasm"/>
    <property type="evidence" value="ECO:0007669"/>
    <property type="project" value="TreeGrafter"/>
</dbReference>
<sequence>MSDLENNDPIKNDDALHVSTPVTGMYEDWFLDYASYVILERAVPAIEDGFKPVQRRILHAMKEMDDGRFNKVANIIGQTMQYHPHGDASISDAIVHIGQKELLIETQGNWGDNRTGDGAAAARYIEARLSKFALEVVFNPQTTTWQLSYDGRKKEPVTLPVKFPLLLAQGVEGIAVGLSTKILPHNFRELILGSIEILNGNTPTLYPDFSTGGYGDFTEYNDGLRGGKIKVRAKIEEEDNKTLLIKEIPFGTTTNSIIESIIKANDKGKIKIKKVTDNTAKDVEIQVQLAPGQSPDMTIDALYAFTDCEVSISPNACVIIEDKPIFLTVTEILKYNTVQTKNLLKKELEIRRDELLEKLLFSSLEKIFIENRIYRDIEECETWEAVIATIDKGLEPYKPEFYREITTEDIVRLTEIKIKRISRFDAFKADELMRKLESELKEVNYNLKHLTQYAIKYYNGLLEKYGKDRERKTEIKTFDTIQATVVAANNAKLYVNRADGFIGYGLKKDEYVCECSDLDDIITFKKDGTCVVSRIQDKVFVGKDIIHVAVYRKGDERMVYNLIYLDGTSGRSMVKRFQVLSVTRDREYVLTKGAKGSKILYFTANANGEAEMVTVYLTQGSKARIKVFDFDFSTIEIKGRGAGGNILSKHPIRKIQLKMEGVSTLGGLDVYFDDSIGRLNTDGRGKLIGNFLGDDKIIAFYKDGSYELTTFEVTNRYQINDLVILEKFNHERPISAIYFDGISKNYYVKRFLIETSTINKKFNFISDHKNSFLKIVSTDKQPQIKVDLLKGNNVEEVEYDVDMLIDVKGWKAVGNKLSSHTIKDITLLASAQSGETNSQEELKVGDEIDLKINKEEDDEDDDQLGLFK</sequence>
<comment type="caution">
    <text evidence="9">The sequence shown here is derived from an EMBL/GenBank/DDBJ whole genome shotgun (WGS) entry which is preliminary data.</text>
</comment>
<dbReference type="GO" id="GO:0003918">
    <property type="term" value="F:DNA topoisomerase type II (double strand cut, ATP-hydrolyzing) activity"/>
    <property type="evidence" value="ECO:0007669"/>
    <property type="project" value="UniProtKB-EC"/>
</dbReference>
<dbReference type="STRING" id="1048983.EL17_07815"/>
<dbReference type="InterPro" id="IPR013758">
    <property type="entry name" value="Topo_IIA_A/C_ab"/>
</dbReference>
<keyword evidence="10" id="KW-1185">Reference proteome</keyword>
<dbReference type="Gene3D" id="3.30.1360.40">
    <property type="match status" value="1"/>
</dbReference>